<name>A0A371GZE1_MUCPR</name>
<sequence>MLNSSWYVQRIKSFVTLYLWKLLISCWKDLGSLTKKVTHNGVTNKFFFVHKDNKEKKDKRENILVSGKSIKKVILRFSPIQGIKHQIDFVPGASLPNRPAYRANTKESKEI</sequence>
<reference evidence="1" key="1">
    <citation type="submission" date="2018-05" db="EMBL/GenBank/DDBJ databases">
        <title>Draft genome of Mucuna pruriens seed.</title>
        <authorList>
            <person name="Nnadi N.E."/>
            <person name="Vos R."/>
            <person name="Hasami M.H."/>
            <person name="Devisetty U.K."/>
            <person name="Aguiy J.C."/>
        </authorList>
    </citation>
    <scope>NUCLEOTIDE SEQUENCE [LARGE SCALE GENOMIC DNA]</scope>
    <source>
        <strain evidence="1">JCA_2017</strain>
    </source>
</reference>
<dbReference type="OrthoDB" id="1934635at2759"/>
<comment type="caution">
    <text evidence="1">The sequence shown here is derived from an EMBL/GenBank/DDBJ whole genome shotgun (WGS) entry which is preliminary data.</text>
</comment>
<evidence type="ECO:0000313" key="2">
    <source>
        <dbReference type="Proteomes" id="UP000257109"/>
    </source>
</evidence>
<feature type="non-terminal residue" evidence="1">
    <location>
        <position position="1"/>
    </location>
</feature>
<proteinExistence type="predicted"/>
<evidence type="ECO:0000313" key="1">
    <source>
        <dbReference type="EMBL" id="RDX95895.1"/>
    </source>
</evidence>
<protein>
    <submittedName>
        <fullName evidence="1">Uncharacterized protein</fullName>
    </submittedName>
</protein>
<accession>A0A371GZE1</accession>
<dbReference type="AlphaFoldDB" id="A0A371GZE1"/>
<keyword evidence="2" id="KW-1185">Reference proteome</keyword>
<dbReference type="Proteomes" id="UP000257109">
    <property type="component" value="Unassembled WGS sequence"/>
</dbReference>
<dbReference type="EMBL" id="QJKJ01004019">
    <property type="protein sequence ID" value="RDX95895.1"/>
    <property type="molecule type" value="Genomic_DNA"/>
</dbReference>
<organism evidence="1 2">
    <name type="scientific">Mucuna pruriens</name>
    <name type="common">Velvet bean</name>
    <name type="synonym">Dolichos pruriens</name>
    <dbReference type="NCBI Taxonomy" id="157652"/>
    <lineage>
        <taxon>Eukaryota</taxon>
        <taxon>Viridiplantae</taxon>
        <taxon>Streptophyta</taxon>
        <taxon>Embryophyta</taxon>
        <taxon>Tracheophyta</taxon>
        <taxon>Spermatophyta</taxon>
        <taxon>Magnoliopsida</taxon>
        <taxon>eudicotyledons</taxon>
        <taxon>Gunneridae</taxon>
        <taxon>Pentapetalae</taxon>
        <taxon>rosids</taxon>
        <taxon>fabids</taxon>
        <taxon>Fabales</taxon>
        <taxon>Fabaceae</taxon>
        <taxon>Papilionoideae</taxon>
        <taxon>50 kb inversion clade</taxon>
        <taxon>NPAAA clade</taxon>
        <taxon>indigoferoid/millettioid clade</taxon>
        <taxon>Phaseoleae</taxon>
        <taxon>Mucuna</taxon>
    </lineage>
</organism>
<gene>
    <name evidence="1" type="ORF">CR513_21521</name>
</gene>